<accession>A0A4U6QLY1</accession>
<evidence type="ECO:0000256" key="1">
    <source>
        <dbReference type="SAM" id="MobiDB-lite"/>
    </source>
</evidence>
<organism evidence="2 3">
    <name type="scientific">Nakamurella flava</name>
    <dbReference type="NCBI Taxonomy" id="2576308"/>
    <lineage>
        <taxon>Bacteria</taxon>
        <taxon>Bacillati</taxon>
        <taxon>Actinomycetota</taxon>
        <taxon>Actinomycetes</taxon>
        <taxon>Nakamurellales</taxon>
        <taxon>Nakamurellaceae</taxon>
        <taxon>Nakamurella</taxon>
    </lineage>
</organism>
<gene>
    <name evidence="2" type="ORF">FDO65_06870</name>
</gene>
<comment type="caution">
    <text evidence="2">The sequence shown here is derived from an EMBL/GenBank/DDBJ whole genome shotgun (WGS) entry which is preliminary data.</text>
</comment>
<evidence type="ECO:0000313" key="3">
    <source>
        <dbReference type="Proteomes" id="UP000306985"/>
    </source>
</evidence>
<dbReference type="RefSeq" id="WP_137448623.1">
    <property type="nucleotide sequence ID" value="NZ_SZZH01000001.1"/>
</dbReference>
<name>A0A4U6QLY1_9ACTN</name>
<proteinExistence type="predicted"/>
<protein>
    <submittedName>
        <fullName evidence="2">Uncharacterized protein</fullName>
    </submittedName>
</protein>
<dbReference type="EMBL" id="SZZH01000001">
    <property type="protein sequence ID" value="TKV61319.1"/>
    <property type="molecule type" value="Genomic_DNA"/>
</dbReference>
<dbReference type="AlphaFoldDB" id="A0A4U6QLY1"/>
<evidence type="ECO:0000313" key="2">
    <source>
        <dbReference type="EMBL" id="TKV61319.1"/>
    </source>
</evidence>
<reference evidence="2 3" key="1">
    <citation type="submission" date="2019-05" db="EMBL/GenBank/DDBJ databases">
        <title>Nakamurella sp. N5BH11, whole genome shotgun sequence.</title>
        <authorList>
            <person name="Tuo L."/>
        </authorList>
    </citation>
    <scope>NUCLEOTIDE SEQUENCE [LARGE SCALE GENOMIC DNA]</scope>
    <source>
        <strain evidence="2 3">N5BH11</strain>
    </source>
</reference>
<keyword evidence="3" id="KW-1185">Reference proteome</keyword>
<feature type="region of interest" description="Disordered" evidence="1">
    <location>
        <begin position="27"/>
        <end position="63"/>
    </location>
</feature>
<dbReference type="Proteomes" id="UP000306985">
    <property type="component" value="Unassembled WGS sequence"/>
</dbReference>
<sequence length="63" mass="6675">MSGDEQDDGVAGESAWDRMVREGVIKLGDPWGPDDPDPLAGLLGENTTGMTAEELLNETRGDS</sequence>